<reference evidence="8" key="1">
    <citation type="submission" date="2013-05" db="EMBL/GenBank/DDBJ databases">
        <authorList>
            <person name="Yim A.K.Y."/>
            <person name="Chan T.F."/>
            <person name="Ji K.M."/>
            <person name="Liu X.Y."/>
            <person name="Zhou J.W."/>
            <person name="Li R.Q."/>
            <person name="Yang K.Y."/>
            <person name="Li J."/>
            <person name="Li M."/>
            <person name="Law P.T.W."/>
            <person name="Wu Y.L."/>
            <person name="Cai Z.L."/>
            <person name="Qin H."/>
            <person name="Bao Y."/>
            <person name="Leung R.K.K."/>
            <person name="Ng P.K.S."/>
            <person name="Zou J."/>
            <person name="Zhong X.J."/>
            <person name="Ran P.X."/>
            <person name="Zhong N.S."/>
            <person name="Liu Z.G."/>
            <person name="Tsui S.K.W."/>
        </authorList>
    </citation>
    <scope>NUCLEOTIDE SEQUENCE</scope>
    <source>
        <strain evidence="8">Derf</strain>
        <tissue evidence="8">Whole organism</tissue>
    </source>
</reference>
<dbReference type="AlphaFoldDB" id="A0A922IA15"/>
<evidence type="ECO:0000313" key="9">
    <source>
        <dbReference type="Proteomes" id="UP000790347"/>
    </source>
</evidence>
<dbReference type="GO" id="GO:0030008">
    <property type="term" value="C:TRAPP complex"/>
    <property type="evidence" value="ECO:0007669"/>
    <property type="project" value="InterPro"/>
</dbReference>
<dbReference type="Pfam" id="PF04099">
    <property type="entry name" value="Sybindin"/>
    <property type="match status" value="1"/>
</dbReference>
<sequence>MSSFCYFFIFDKNGKCLLQLKQANKSKFFTQSSGDCMVAVSNDSCDEEYHQILYGLVHSLKAFIKRFNIPPYHNSQDDDYFYFRNSSYQLIYYESLTQIKFIIIIPLMRLTNEKNPIINYRKLIQEFYQKIHIKRFLRLNNQPKCDYESSEFRKELSMFMKEKLKIFK</sequence>
<evidence type="ECO:0000313" key="7">
    <source>
        <dbReference type="EMBL" id="KAH7641240.1"/>
    </source>
</evidence>
<dbReference type="GO" id="GO:0005783">
    <property type="term" value="C:endoplasmic reticulum"/>
    <property type="evidence" value="ECO:0007669"/>
    <property type="project" value="UniProtKB-SubCell"/>
</dbReference>
<evidence type="ECO:0000256" key="1">
    <source>
        <dbReference type="ARBA" id="ARBA00004240"/>
    </source>
</evidence>
<dbReference type="Proteomes" id="UP000790347">
    <property type="component" value="Unassembled WGS sequence"/>
</dbReference>
<protein>
    <submittedName>
        <fullName evidence="8">Trafficking protein particle complex subunit 1</fullName>
    </submittedName>
</protein>
<dbReference type="InterPro" id="IPR011012">
    <property type="entry name" value="Longin-like_dom_sf"/>
</dbReference>
<reference evidence="8" key="4">
    <citation type="journal article" date="2022" name="Res Sq">
        <title>Comparative Genomics Reveals Insights into the Divergent Evolution of Astigmatic Mites and Household Pest Adaptations.</title>
        <authorList>
            <person name="Xiong Q."/>
            <person name="Wan A.T.-Y."/>
            <person name="Liu X.-Y."/>
            <person name="Fung C.S.-H."/>
            <person name="Xiao X."/>
            <person name="Malainual N."/>
            <person name="Hou J."/>
            <person name="Wang L."/>
            <person name="Wang M."/>
            <person name="Yang K."/>
            <person name="Cui Y."/>
            <person name="Leung E."/>
            <person name="Nong W."/>
            <person name="Shin S.-K."/>
            <person name="Au S."/>
            <person name="Jeong K.Y."/>
            <person name="Chew F.T."/>
            <person name="Hui J."/>
            <person name="Leung T.F."/>
            <person name="Tungtrongchitr A."/>
            <person name="Zhong N."/>
            <person name="Liu Z."/>
            <person name="Tsui S."/>
        </authorList>
    </citation>
    <scope>NUCLEOTIDE SEQUENCE</scope>
    <source>
        <strain evidence="8">Derf</strain>
        <tissue evidence="8">Whole organism</tissue>
    </source>
</reference>
<name>A0A922IA15_DERFA</name>
<keyword evidence="6" id="KW-0333">Golgi apparatus</keyword>
<dbReference type="SUPFAM" id="SSF64356">
    <property type="entry name" value="SNARE-like"/>
    <property type="match status" value="1"/>
</dbReference>
<reference evidence="7" key="2">
    <citation type="submission" date="2020-06" db="EMBL/GenBank/DDBJ databases">
        <authorList>
            <person name="Ji K."/>
            <person name="Li J."/>
        </authorList>
    </citation>
    <scope>NUCLEOTIDE SEQUENCE</scope>
    <source>
        <strain evidence="7">JKM2019</strain>
        <tissue evidence="7">Whole body</tissue>
    </source>
</reference>
<dbReference type="GO" id="GO:0005794">
    <property type="term" value="C:Golgi apparatus"/>
    <property type="evidence" value="ECO:0007669"/>
    <property type="project" value="UniProtKB-SubCell"/>
</dbReference>
<proteinExistence type="predicted"/>
<gene>
    <name evidence="8" type="primary">TRAPPC1_1</name>
    <name evidence="8" type="ORF">DERF_001034</name>
    <name evidence="7" type="ORF">HUG17_4284</name>
</gene>
<comment type="subcellular location">
    <subcellularLocation>
        <location evidence="1">Endoplasmic reticulum</location>
    </subcellularLocation>
    <subcellularLocation>
        <location evidence="2">Golgi apparatus</location>
    </subcellularLocation>
</comment>
<dbReference type="GO" id="GO:0016192">
    <property type="term" value="P:vesicle-mediated transport"/>
    <property type="evidence" value="ECO:0007669"/>
    <property type="project" value="UniProtKB-KW"/>
</dbReference>
<dbReference type="InterPro" id="IPR007233">
    <property type="entry name" value="TRAPPC"/>
</dbReference>
<evidence type="ECO:0000256" key="2">
    <source>
        <dbReference type="ARBA" id="ARBA00004555"/>
    </source>
</evidence>
<evidence type="ECO:0000256" key="6">
    <source>
        <dbReference type="ARBA" id="ARBA00023034"/>
    </source>
</evidence>
<keyword evidence="3" id="KW-0813">Transport</keyword>
<evidence type="ECO:0000256" key="4">
    <source>
        <dbReference type="ARBA" id="ARBA00022824"/>
    </source>
</evidence>
<evidence type="ECO:0000256" key="3">
    <source>
        <dbReference type="ARBA" id="ARBA00022448"/>
    </source>
</evidence>
<accession>A0A922IA15</accession>
<dbReference type="EMBL" id="SDOV01000004">
    <property type="protein sequence ID" value="KAH7641240.1"/>
    <property type="molecule type" value="Genomic_DNA"/>
</dbReference>
<keyword evidence="4" id="KW-0256">Endoplasmic reticulum</keyword>
<keyword evidence="9" id="KW-1185">Reference proteome</keyword>
<organism evidence="8 9">
    <name type="scientific">Dermatophagoides farinae</name>
    <name type="common">American house dust mite</name>
    <dbReference type="NCBI Taxonomy" id="6954"/>
    <lineage>
        <taxon>Eukaryota</taxon>
        <taxon>Metazoa</taxon>
        <taxon>Ecdysozoa</taxon>
        <taxon>Arthropoda</taxon>
        <taxon>Chelicerata</taxon>
        <taxon>Arachnida</taxon>
        <taxon>Acari</taxon>
        <taxon>Acariformes</taxon>
        <taxon>Sarcoptiformes</taxon>
        <taxon>Astigmata</taxon>
        <taxon>Psoroptidia</taxon>
        <taxon>Analgoidea</taxon>
        <taxon>Pyroglyphidae</taxon>
        <taxon>Dermatophagoidinae</taxon>
        <taxon>Dermatophagoides</taxon>
    </lineage>
</organism>
<evidence type="ECO:0000256" key="5">
    <source>
        <dbReference type="ARBA" id="ARBA00022892"/>
    </source>
</evidence>
<dbReference type="EMBL" id="ASGP02000001">
    <property type="protein sequence ID" value="KAH9526982.1"/>
    <property type="molecule type" value="Genomic_DNA"/>
</dbReference>
<evidence type="ECO:0000313" key="8">
    <source>
        <dbReference type="EMBL" id="KAH9526982.1"/>
    </source>
</evidence>
<dbReference type="Proteomes" id="UP000828236">
    <property type="component" value="Unassembled WGS sequence"/>
</dbReference>
<reference evidence="7" key="3">
    <citation type="journal article" date="2021" name="World Allergy Organ. J.">
        <title>Chromosome-level assembly of Dermatophagoides farinae genome and transcriptome reveals two novel allergens Der f 37 and Der f 39.</title>
        <authorList>
            <person name="Chen J."/>
            <person name="Cai Z."/>
            <person name="Fan D."/>
            <person name="Hu J."/>
            <person name="Hou Y."/>
            <person name="He Y."/>
            <person name="Zhang Z."/>
            <person name="Zhao Z."/>
            <person name="Gao P."/>
            <person name="Hu W."/>
            <person name="Sun J."/>
            <person name="Li J."/>
            <person name="Ji K."/>
        </authorList>
    </citation>
    <scope>NUCLEOTIDE SEQUENCE</scope>
    <source>
        <strain evidence="7">JKM2019</strain>
    </source>
</reference>
<keyword evidence="5" id="KW-0931">ER-Golgi transport</keyword>
<comment type="caution">
    <text evidence="8">The sequence shown here is derived from an EMBL/GenBank/DDBJ whole genome shotgun (WGS) entry which is preliminary data.</text>
</comment>
<dbReference type="Gene3D" id="3.30.450.70">
    <property type="match status" value="1"/>
</dbReference>